<dbReference type="PANTHER" id="PTHR45348">
    <property type="entry name" value="HYPOTHETICAL OXIDOREDUCTASE (EUROFUNG)"/>
    <property type="match status" value="1"/>
</dbReference>
<dbReference type="Gene3D" id="3.90.180.10">
    <property type="entry name" value="Medium-chain alcohol dehydrogenases, catalytic domain"/>
    <property type="match status" value="1"/>
</dbReference>
<sequence length="352" mass="38216">MKEAFASLSGDKVKVSIKDSPIPHPNDSQLVIRVVATGLNPKDWKFLSDKPTNQGDDVAGYVHAVGSKVTEFKPGDRVAAFHQILAPHGGYAEYAVVWAHTTFHLPKEVSFEEAATIPLAAMTAALGLYQDLALPVPWNPARTRTPLIVYGGASTVGSFVIKLAKLSNIHPIITVAGKGIPQVEALLDKSKGDIVIDYRTGDKAVVTAFTKALGGKKIEYAFDATSEHNSYVNIGHVLDPEKGKIVVVQPGMEYNMPVDVKPSPVYVATVHEDGNVFQPMEKVGPIGDKEFGLVFFRFFGHGLAQGWFRGHQYRLVEKGLEGLENALNNLKEGKVSGFKYVIRIADTPDLGE</sequence>
<dbReference type="SUPFAM" id="SSF50129">
    <property type="entry name" value="GroES-like"/>
    <property type="match status" value="1"/>
</dbReference>
<dbReference type="InterPro" id="IPR047122">
    <property type="entry name" value="Trans-enoyl_RdTase-like"/>
</dbReference>
<name>A0A0J7BH87_COCIT</name>
<dbReference type="PANTHER" id="PTHR45348:SF5">
    <property type="entry name" value="OXIDOREDUCTASE, PUTATIVE (AFU_ORTHOLOGUE AFUA_8G01420)-RELATED"/>
    <property type="match status" value="1"/>
</dbReference>
<dbReference type="STRING" id="404692.A0A0J7BH87"/>
<dbReference type="Proteomes" id="UP000054565">
    <property type="component" value="Unassembled WGS sequence"/>
</dbReference>
<protein>
    <recommendedName>
        <fullName evidence="3">Enoyl reductase (ER) domain-containing protein</fullName>
    </recommendedName>
</protein>
<dbReference type="Gene3D" id="3.40.50.720">
    <property type="entry name" value="NAD(P)-binding Rossmann-like Domain"/>
    <property type="match status" value="1"/>
</dbReference>
<dbReference type="GO" id="GO:0016651">
    <property type="term" value="F:oxidoreductase activity, acting on NAD(P)H"/>
    <property type="evidence" value="ECO:0007669"/>
    <property type="project" value="InterPro"/>
</dbReference>
<accession>A0A0J7BH87</accession>
<dbReference type="CDD" id="cd08249">
    <property type="entry name" value="enoyl_reductase_like"/>
    <property type="match status" value="1"/>
</dbReference>
<reference evidence="5" key="1">
    <citation type="journal article" date="2010" name="Genome Res.">
        <title>Population genomic sequencing of Coccidioides fungi reveals recent hybridization and transposon control.</title>
        <authorList>
            <person name="Neafsey D.E."/>
            <person name="Barker B.M."/>
            <person name="Sharpton T.J."/>
            <person name="Stajich J.E."/>
            <person name="Park D.J."/>
            <person name="Whiston E."/>
            <person name="Hung C.-Y."/>
            <person name="McMahan C."/>
            <person name="White J."/>
            <person name="Sykes S."/>
            <person name="Heiman D."/>
            <person name="Young S."/>
            <person name="Zeng Q."/>
            <person name="Abouelleil A."/>
            <person name="Aftuck L."/>
            <person name="Bessette D."/>
            <person name="Brown A."/>
            <person name="FitzGerald M."/>
            <person name="Lui A."/>
            <person name="Macdonald J.P."/>
            <person name="Priest M."/>
            <person name="Orbach M.J."/>
            <person name="Galgiani J.N."/>
            <person name="Kirkland T.N."/>
            <person name="Cole G.T."/>
            <person name="Birren B.W."/>
            <person name="Henn M.R."/>
            <person name="Taylor J.W."/>
            <person name="Rounsley S.D."/>
        </authorList>
    </citation>
    <scope>NUCLEOTIDE SEQUENCE [LARGE SCALE GENOMIC DNA]</scope>
    <source>
        <strain evidence="5">RMSCC 2394</strain>
    </source>
</reference>
<proteinExistence type="inferred from homology"/>
<dbReference type="SMART" id="SM00829">
    <property type="entry name" value="PKS_ER"/>
    <property type="match status" value="1"/>
</dbReference>
<evidence type="ECO:0000256" key="2">
    <source>
        <dbReference type="ARBA" id="ARBA00023002"/>
    </source>
</evidence>
<dbReference type="SUPFAM" id="SSF51735">
    <property type="entry name" value="NAD(P)-binding Rossmann-fold domains"/>
    <property type="match status" value="1"/>
</dbReference>
<organism evidence="4 5">
    <name type="scientific">Coccidioides immitis RMSCC 2394</name>
    <dbReference type="NCBI Taxonomy" id="404692"/>
    <lineage>
        <taxon>Eukaryota</taxon>
        <taxon>Fungi</taxon>
        <taxon>Dikarya</taxon>
        <taxon>Ascomycota</taxon>
        <taxon>Pezizomycotina</taxon>
        <taxon>Eurotiomycetes</taxon>
        <taxon>Eurotiomycetidae</taxon>
        <taxon>Onygenales</taxon>
        <taxon>Onygenaceae</taxon>
        <taxon>Coccidioides</taxon>
    </lineage>
</organism>
<gene>
    <name evidence="4" type="ORF">CIRG_09827</name>
</gene>
<dbReference type="OrthoDB" id="3233595at2759"/>
<keyword evidence="2" id="KW-0560">Oxidoreductase</keyword>
<evidence type="ECO:0000259" key="3">
    <source>
        <dbReference type="SMART" id="SM00829"/>
    </source>
</evidence>
<feature type="domain" description="Enoyl reductase (ER)" evidence="3">
    <location>
        <begin position="10"/>
        <end position="247"/>
    </location>
</feature>
<dbReference type="InterPro" id="IPR020843">
    <property type="entry name" value="ER"/>
</dbReference>
<dbReference type="EMBL" id="DS028099">
    <property type="protein sequence ID" value="KMP09657.1"/>
    <property type="molecule type" value="Genomic_DNA"/>
</dbReference>
<dbReference type="Pfam" id="PF08240">
    <property type="entry name" value="ADH_N"/>
    <property type="match status" value="1"/>
</dbReference>
<dbReference type="AlphaFoldDB" id="A0A0J7BH87"/>
<evidence type="ECO:0000313" key="4">
    <source>
        <dbReference type="EMBL" id="KMP09657.1"/>
    </source>
</evidence>
<comment type="similarity">
    <text evidence="1">Belongs to the zinc-containing alcohol dehydrogenase family.</text>
</comment>
<evidence type="ECO:0000313" key="5">
    <source>
        <dbReference type="Proteomes" id="UP000054565"/>
    </source>
</evidence>
<dbReference type="InterPro" id="IPR036291">
    <property type="entry name" value="NAD(P)-bd_dom_sf"/>
</dbReference>
<evidence type="ECO:0000256" key="1">
    <source>
        <dbReference type="ARBA" id="ARBA00008072"/>
    </source>
</evidence>
<dbReference type="InterPro" id="IPR011032">
    <property type="entry name" value="GroES-like_sf"/>
</dbReference>
<dbReference type="InterPro" id="IPR013154">
    <property type="entry name" value="ADH-like_N"/>
</dbReference>